<evidence type="ECO:0000256" key="7">
    <source>
        <dbReference type="ARBA" id="ARBA00023177"/>
    </source>
</evidence>
<dbReference type="PANTHER" id="PTHR43029">
    <property type="entry name" value="AMMONIUM TRANSPORTER MEP2"/>
    <property type="match status" value="1"/>
</dbReference>
<evidence type="ECO:0000256" key="1">
    <source>
        <dbReference type="ARBA" id="ARBA00004141"/>
    </source>
</evidence>
<evidence type="ECO:0000256" key="6">
    <source>
        <dbReference type="ARBA" id="ARBA00023136"/>
    </source>
</evidence>
<keyword evidence="4 8" id="KW-0812">Transmembrane</keyword>
<sequence length="51" mass="5110">MVLLVYVPGAHWVWGGGFMSKGGVLDYAGGTVVHINAGIAGLVAALVWAGA</sequence>
<keyword evidence="3" id="KW-0813">Transport</keyword>
<dbReference type="InterPro" id="IPR001905">
    <property type="entry name" value="Ammonium_transpt"/>
</dbReference>
<comment type="subcellular location">
    <subcellularLocation>
        <location evidence="1">Membrane</location>
        <topology evidence="1">Multi-pass membrane protein</topology>
    </subcellularLocation>
</comment>
<keyword evidence="7" id="KW-0924">Ammonia transport</keyword>
<dbReference type="Gene3D" id="1.10.3430.10">
    <property type="entry name" value="Ammonium transporter AmtB like domains"/>
    <property type="match status" value="1"/>
</dbReference>
<feature type="domain" description="Ammonium transporter AmtB-like" evidence="9">
    <location>
        <begin position="3"/>
        <end position="47"/>
    </location>
</feature>
<comment type="similarity">
    <text evidence="2">Belongs to the ammonia transporter channel (TC 1.A.11.2) family.</text>
</comment>
<protein>
    <submittedName>
        <fullName evidence="10">Transporter ammonium</fullName>
    </submittedName>
</protein>
<dbReference type="InterPro" id="IPR029020">
    <property type="entry name" value="Ammonium/urea_transptr"/>
</dbReference>
<proteinExistence type="inferred from homology"/>
<dbReference type="SUPFAM" id="SSF111352">
    <property type="entry name" value="Ammonium transporter"/>
    <property type="match status" value="1"/>
</dbReference>
<dbReference type="InterPro" id="IPR024041">
    <property type="entry name" value="NH4_transpt_AmtB-like_dom"/>
</dbReference>
<evidence type="ECO:0000256" key="8">
    <source>
        <dbReference type="SAM" id="Phobius"/>
    </source>
</evidence>
<reference evidence="10" key="1">
    <citation type="submission" date="2018-06" db="EMBL/GenBank/DDBJ databases">
        <authorList>
            <consortium name="Pathogen Informatics"/>
            <person name="Doyle S."/>
        </authorList>
    </citation>
    <scope>NUCLEOTIDE SEQUENCE [LARGE SCALE GENOMIC DNA]</scope>
    <source>
        <strain evidence="10">NCTC11421</strain>
    </source>
</reference>
<evidence type="ECO:0000256" key="3">
    <source>
        <dbReference type="ARBA" id="ARBA00022448"/>
    </source>
</evidence>
<name>A0A378W0V4_NEIGO</name>
<evidence type="ECO:0000256" key="2">
    <source>
        <dbReference type="ARBA" id="ARBA00005887"/>
    </source>
</evidence>
<organism evidence="10">
    <name type="scientific">Neisseria gonorrhoeae</name>
    <dbReference type="NCBI Taxonomy" id="485"/>
    <lineage>
        <taxon>Bacteria</taxon>
        <taxon>Pseudomonadati</taxon>
        <taxon>Pseudomonadota</taxon>
        <taxon>Betaproteobacteria</taxon>
        <taxon>Neisseriales</taxon>
        <taxon>Neisseriaceae</taxon>
        <taxon>Neisseria</taxon>
    </lineage>
</organism>
<evidence type="ECO:0000259" key="9">
    <source>
        <dbReference type="Pfam" id="PF00909"/>
    </source>
</evidence>
<dbReference type="EMBL" id="UGRI01000001">
    <property type="protein sequence ID" value="SUA24598.1"/>
    <property type="molecule type" value="Genomic_DNA"/>
</dbReference>
<dbReference type="Pfam" id="PF00909">
    <property type="entry name" value="Ammonium_transp"/>
    <property type="match status" value="1"/>
</dbReference>
<feature type="transmembrane region" description="Helical" evidence="8">
    <location>
        <begin position="27"/>
        <end position="49"/>
    </location>
</feature>
<keyword evidence="6 8" id="KW-0472">Membrane</keyword>
<accession>A0A378W0V4</accession>
<gene>
    <name evidence="10" type="primary">amt</name>
    <name evidence="10" type="ORF">NCTC11421_02600</name>
</gene>
<evidence type="ECO:0000256" key="5">
    <source>
        <dbReference type="ARBA" id="ARBA00022989"/>
    </source>
</evidence>
<evidence type="ECO:0000313" key="10">
    <source>
        <dbReference type="EMBL" id="SUA24598.1"/>
    </source>
</evidence>
<dbReference type="GO" id="GO:0005886">
    <property type="term" value="C:plasma membrane"/>
    <property type="evidence" value="ECO:0007669"/>
    <property type="project" value="TreeGrafter"/>
</dbReference>
<dbReference type="PANTHER" id="PTHR43029:SF10">
    <property type="entry name" value="AMMONIUM TRANSPORTER MEP2"/>
    <property type="match status" value="1"/>
</dbReference>
<evidence type="ECO:0000256" key="4">
    <source>
        <dbReference type="ARBA" id="ARBA00022692"/>
    </source>
</evidence>
<dbReference type="AlphaFoldDB" id="A0A378W0V4"/>
<keyword evidence="5 8" id="KW-1133">Transmembrane helix</keyword>
<dbReference type="GO" id="GO:0008519">
    <property type="term" value="F:ammonium channel activity"/>
    <property type="evidence" value="ECO:0007669"/>
    <property type="project" value="InterPro"/>
</dbReference>